<dbReference type="EMBL" id="JAYMYR010000008">
    <property type="protein sequence ID" value="KAK7348430.1"/>
    <property type="molecule type" value="Genomic_DNA"/>
</dbReference>
<reference evidence="1 2" key="1">
    <citation type="submission" date="2024-01" db="EMBL/GenBank/DDBJ databases">
        <title>The genomes of 5 underutilized Papilionoideae crops provide insights into root nodulation and disease resistanc.</title>
        <authorList>
            <person name="Jiang F."/>
        </authorList>
    </citation>
    <scope>NUCLEOTIDE SEQUENCE [LARGE SCALE GENOMIC DNA]</scope>
    <source>
        <strain evidence="1">JINMINGXINNONG_FW02</strain>
        <tissue evidence="1">Leaves</tissue>
    </source>
</reference>
<evidence type="ECO:0000313" key="2">
    <source>
        <dbReference type="Proteomes" id="UP001374584"/>
    </source>
</evidence>
<dbReference type="AlphaFoldDB" id="A0AAN9M545"/>
<dbReference type="Proteomes" id="UP001374584">
    <property type="component" value="Unassembled WGS sequence"/>
</dbReference>
<evidence type="ECO:0000313" key="1">
    <source>
        <dbReference type="EMBL" id="KAK7348430.1"/>
    </source>
</evidence>
<accession>A0AAN9M545</accession>
<dbReference type="Gene3D" id="1.25.40.10">
    <property type="entry name" value="Tetratricopeptide repeat domain"/>
    <property type="match status" value="1"/>
</dbReference>
<comment type="caution">
    <text evidence="1">The sequence shown here is derived from an EMBL/GenBank/DDBJ whole genome shotgun (WGS) entry which is preliminary data.</text>
</comment>
<organism evidence="1 2">
    <name type="scientific">Phaseolus coccineus</name>
    <name type="common">Scarlet runner bean</name>
    <name type="synonym">Phaseolus multiflorus</name>
    <dbReference type="NCBI Taxonomy" id="3886"/>
    <lineage>
        <taxon>Eukaryota</taxon>
        <taxon>Viridiplantae</taxon>
        <taxon>Streptophyta</taxon>
        <taxon>Embryophyta</taxon>
        <taxon>Tracheophyta</taxon>
        <taxon>Spermatophyta</taxon>
        <taxon>Magnoliopsida</taxon>
        <taxon>eudicotyledons</taxon>
        <taxon>Gunneridae</taxon>
        <taxon>Pentapetalae</taxon>
        <taxon>rosids</taxon>
        <taxon>fabids</taxon>
        <taxon>Fabales</taxon>
        <taxon>Fabaceae</taxon>
        <taxon>Papilionoideae</taxon>
        <taxon>50 kb inversion clade</taxon>
        <taxon>NPAAA clade</taxon>
        <taxon>indigoferoid/millettioid clade</taxon>
        <taxon>Phaseoleae</taxon>
        <taxon>Phaseolus</taxon>
    </lineage>
</organism>
<sequence>MVQEAEELVRKMDKRNLAIDEFTQSALTRINLVLSQTNATTEMLGYAVEPDVIIYGVFINAFADAGSVKENWKTG</sequence>
<name>A0AAN9M545_PHACN</name>
<gene>
    <name evidence="1" type="ORF">VNO80_22987</name>
</gene>
<proteinExistence type="predicted"/>
<dbReference type="InterPro" id="IPR011990">
    <property type="entry name" value="TPR-like_helical_dom_sf"/>
</dbReference>
<keyword evidence="2" id="KW-1185">Reference proteome</keyword>
<protein>
    <submittedName>
        <fullName evidence="1">Uncharacterized protein</fullName>
    </submittedName>
</protein>